<gene>
    <name evidence="2" type="ORF">IAA69_09020</name>
</gene>
<evidence type="ECO:0000313" key="2">
    <source>
        <dbReference type="EMBL" id="HIR02383.1"/>
    </source>
</evidence>
<accession>A0A9D1A3G6</accession>
<feature type="compositionally biased region" description="Acidic residues" evidence="1">
    <location>
        <begin position="204"/>
        <end position="230"/>
    </location>
</feature>
<dbReference type="Proteomes" id="UP000824261">
    <property type="component" value="Unassembled WGS sequence"/>
</dbReference>
<reference evidence="2" key="2">
    <citation type="journal article" date="2021" name="PeerJ">
        <title>Extensive microbial diversity within the chicken gut microbiome revealed by metagenomics and culture.</title>
        <authorList>
            <person name="Gilroy R."/>
            <person name="Ravi A."/>
            <person name="Getino M."/>
            <person name="Pursley I."/>
            <person name="Horton D.L."/>
            <person name="Alikhan N.F."/>
            <person name="Baker D."/>
            <person name="Gharbi K."/>
            <person name="Hall N."/>
            <person name="Watson M."/>
            <person name="Adriaenssens E.M."/>
            <person name="Foster-Nyarko E."/>
            <person name="Jarju S."/>
            <person name="Secka A."/>
            <person name="Antonio M."/>
            <person name="Oren A."/>
            <person name="Chaudhuri R.R."/>
            <person name="La Ragione R."/>
            <person name="Hildebrand F."/>
            <person name="Pallen M.J."/>
        </authorList>
    </citation>
    <scope>NUCLEOTIDE SEQUENCE</scope>
    <source>
        <strain evidence="2">ChiGjej1B1-2707</strain>
    </source>
</reference>
<proteinExistence type="predicted"/>
<feature type="region of interest" description="Disordered" evidence="1">
    <location>
        <begin position="182"/>
        <end position="246"/>
    </location>
</feature>
<organism evidence="2 3">
    <name type="scientific">Candidatus Aveggerthella stercoripullorum</name>
    <dbReference type="NCBI Taxonomy" id="2840688"/>
    <lineage>
        <taxon>Bacteria</taxon>
        <taxon>Bacillati</taxon>
        <taxon>Actinomycetota</taxon>
        <taxon>Coriobacteriia</taxon>
        <taxon>Eggerthellales</taxon>
        <taxon>Eggerthellaceae</taxon>
        <taxon>Eggerthellaceae incertae sedis</taxon>
        <taxon>Candidatus Aveggerthella</taxon>
    </lineage>
</organism>
<reference evidence="2" key="1">
    <citation type="submission" date="2020-10" db="EMBL/GenBank/DDBJ databases">
        <authorList>
            <person name="Gilroy R."/>
        </authorList>
    </citation>
    <scope>NUCLEOTIDE SEQUENCE</scope>
    <source>
        <strain evidence="2">ChiGjej1B1-2707</strain>
    </source>
</reference>
<dbReference type="AlphaFoldDB" id="A0A9D1A3G6"/>
<comment type="caution">
    <text evidence="2">The sequence shown here is derived from an EMBL/GenBank/DDBJ whole genome shotgun (WGS) entry which is preliminary data.</text>
</comment>
<evidence type="ECO:0000256" key="1">
    <source>
        <dbReference type="SAM" id="MobiDB-lite"/>
    </source>
</evidence>
<feature type="compositionally biased region" description="Acidic residues" evidence="1">
    <location>
        <begin position="188"/>
        <end position="197"/>
    </location>
</feature>
<protein>
    <submittedName>
        <fullName evidence="2">Uncharacterized protein</fullName>
    </submittedName>
</protein>
<sequence>MIRPTLILQMNLDESVYSEDVVAEIKRSYSYVAPAVVQSHETGNAAPENIMRFVVKIHRPYWLSSEEGADELWNEVMRKWLKNMVYKVSSTMVAYNRMRRQRFEQQLVFDWLEVEFGSVVLAMRLNADCSLEEYGASETADRVRALVNQGVLDGEIACVRIPSRASYEAQLAAVQAARAAEEAAQAAEEAETVEDSDGTTAAEETAEAVEEVAAEAVEGEDADAAEEEDASREPEPEPVNFDIDTTVWGIEYADGTVREFNSETNEFAA</sequence>
<dbReference type="EMBL" id="DVGB01000109">
    <property type="protein sequence ID" value="HIR02383.1"/>
    <property type="molecule type" value="Genomic_DNA"/>
</dbReference>
<name>A0A9D1A3G6_9ACTN</name>
<evidence type="ECO:0000313" key="3">
    <source>
        <dbReference type="Proteomes" id="UP000824261"/>
    </source>
</evidence>